<accession>A0A9P7YJD9</accession>
<comment type="caution">
    <text evidence="2">The sequence shown here is derived from an EMBL/GenBank/DDBJ whole genome shotgun (WGS) entry which is preliminary data.</text>
</comment>
<reference evidence="2" key="1">
    <citation type="journal article" date="2021" name="IMA Fungus">
        <title>Genomic characterization of three marine fungi, including Emericellopsis atlantica sp. nov. with signatures of a generalist lifestyle and marine biomass degradation.</title>
        <authorList>
            <person name="Hagestad O.C."/>
            <person name="Hou L."/>
            <person name="Andersen J.H."/>
            <person name="Hansen E.H."/>
            <person name="Altermark B."/>
            <person name="Li C."/>
            <person name="Kuhnert E."/>
            <person name="Cox R.J."/>
            <person name="Crous P.W."/>
            <person name="Spatafora J.W."/>
            <person name="Lail K."/>
            <person name="Amirebrahimi M."/>
            <person name="Lipzen A."/>
            <person name="Pangilinan J."/>
            <person name="Andreopoulos W."/>
            <person name="Hayes R.D."/>
            <person name="Ng V."/>
            <person name="Grigoriev I.V."/>
            <person name="Jackson S.A."/>
            <person name="Sutton T.D.S."/>
            <person name="Dobson A.D.W."/>
            <person name="Rama T."/>
        </authorList>
    </citation>
    <scope>NUCLEOTIDE SEQUENCE</scope>
    <source>
        <strain evidence="2">TRa018bII</strain>
    </source>
</reference>
<protein>
    <submittedName>
        <fullName evidence="2">Uncharacterized protein</fullName>
    </submittedName>
</protein>
<feature type="region of interest" description="Disordered" evidence="1">
    <location>
        <begin position="1"/>
        <end position="66"/>
    </location>
</feature>
<keyword evidence="3" id="KW-1185">Reference proteome</keyword>
<name>A0A9P7YJD9_9HELO</name>
<evidence type="ECO:0000256" key="1">
    <source>
        <dbReference type="SAM" id="MobiDB-lite"/>
    </source>
</evidence>
<dbReference type="EMBL" id="MU251472">
    <property type="protein sequence ID" value="KAG9234170.1"/>
    <property type="molecule type" value="Genomic_DNA"/>
</dbReference>
<evidence type="ECO:0000313" key="2">
    <source>
        <dbReference type="EMBL" id="KAG9234170.1"/>
    </source>
</evidence>
<organism evidence="2 3">
    <name type="scientific">Amylocarpus encephaloides</name>
    <dbReference type="NCBI Taxonomy" id="45428"/>
    <lineage>
        <taxon>Eukaryota</taxon>
        <taxon>Fungi</taxon>
        <taxon>Dikarya</taxon>
        <taxon>Ascomycota</taxon>
        <taxon>Pezizomycotina</taxon>
        <taxon>Leotiomycetes</taxon>
        <taxon>Helotiales</taxon>
        <taxon>Helotiales incertae sedis</taxon>
        <taxon>Amylocarpus</taxon>
    </lineage>
</organism>
<gene>
    <name evidence="2" type="ORF">BJ875DRAFT_21155</name>
</gene>
<evidence type="ECO:0000313" key="3">
    <source>
        <dbReference type="Proteomes" id="UP000824998"/>
    </source>
</evidence>
<dbReference type="AlphaFoldDB" id="A0A9P7YJD9"/>
<dbReference type="Proteomes" id="UP000824998">
    <property type="component" value="Unassembled WGS sequence"/>
</dbReference>
<sequence length="230" mass="25228">MCACGSATPRADSLSSGDEKYGDSLSRSFHPTDSLHEVCPGNHGTRALPSSSRHAQRHGQARVHVSQTSLSGRCSVYTATATASATAFRSMREAFSAILHAPYRNPLRIEAQLRSPPPAPGRKATFFFLPFVPRCLPPCSLLLPSPARRILHPLQYGRPLIVCSMLHALSLRTAYGILLTPYSMFYLPCSTDSRQLLVYSMLHALLTAYSMPHSPCSTYSRQLIVDSTLH</sequence>
<proteinExistence type="predicted"/>